<accession>A0ABY8IMM7</accession>
<sequence>MSRFRRCERGTAALEFAIIFPVFILVLMTLIAYGIYLSAAHSVQQIAANAARTAIAGVTEAEREQLVNTYITTSTLNDAILNPAKFTVTVQPDPANANQFTVKLSYDAQDLPIWNLYSFAMPSKTIVRTATIRMGGI</sequence>
<evidence type="ECO:0000259" key="2">
    <source>
        <dbReference type="Pfam" id="PF07811"/>
    </source>
</evidence>
<keyword evidence="1" id="KW-0812">Transmembrane</keyword>
<protein>
    <submittedName>
        <fullName evidence="3">Pilus assembly protein</fullName>
    </submittedName>
</protein>
<gene>
    <name evidence="3" type="ORF">PR018_07670</name>
</gene>
<evidence type="ECO:0000313" key="4">
    <source>
        <dbReference type="Proteomes" id="UP000318939"/>
    </source>
</evidence>
<proteinExistence type="predicted"/>
<dbReference type="Proteomes" id="UP000318939">
    <property type="component" value="Chromosome"/>
</dbReference>
<dbReference type="InterPro" id="IPR012495">
    <property type="entry name" value="TadE-like_dom"/>
</dbReference>
<evidence type="ECO:0000313" key="3">
    <source>
        <dbReference type="EMBL" id="WFS24364.1"/>
    </source>
</evidence>
<dbReference type="EMBL" id="CP117267">
    <property type="protein sequence ID" value="WFS24364.1"/>
    <property type="molecule type" value="Genomic_DNA"/>
</dbReference>
<keyword evidence="1" id="KW-1133">Transmembrane helix</keyword>
<name>A0ABY8IMM7_9HYPH</name>
<reference evidence="3" key="1">
    <citation type="journal article" date="2019" name="Phytopathology">
        <title>A Novel Group of Rhizobium tumorigenes-Like Agrobacteria Associated with Crown Gall Disease of Rhododendron and Blueberry.</title>
        <authorList>
            <person name="Kuzmanovic N."/>
            <person name="Behrens P."/>
            <person name="Idczak E."/>
            <person name="Wagner S."/>
            <person name="Gotz M."/>
            <person name="Sproer C."/>
            <person name="Bunk B."/>
            <person name="Overmann J."/>
            <person name="Smalla K."/>
        </authorList>
    </citation>
    <scope>NUCLEOTIDE SEQUENCE</scope>
    <source>
        <strain evidence="3">Rho-6.2</strain>
    </source>
</reference>
<feature type="transmembrane region" description="Helical" evidence="1">
    <location>
        <begin position="12"/>
        <end position="36"/>
    </location>
</feature>
<dbReference type="Pfam" id="PF07811">
    <property type="entry name" value="TadE"/>
    <property type="match status" value="1"/>
</dbReference>
<feature type="domain" description="TadE-like" evidence="2">
    <location>
        <begin position="10"/>
        <end position="52"/>
    </location>
</feature>
<organism evidence="3 4">
    <name type="scientific">Rhizobium rhododendri</name>
    <dbReference type="NCBI Taxonomy" id="2506430"/>
    <lineage>
        <taxon>Bacteria</taxon>
        <taxon>Pseudomonadati</taxon>
        <taxon>Pseudomonadota</taxon>
        <taxon>Alphaproteobacteria</taxon>
        <taxon>Hyphomicrobiales</taxon>
        <taxon>Rhizobiaceae</taxon>
        <taxon>Rhizobium/Agrobacterium group</taxon>
        <taxon>Rhizobium</taxon>
    </lineage>
</organism>
<keyword evidence="1" id="KW-0472">Membrane</keyword>
<evidence type="ECO:0000256" key="1">
    <source>
        <dbReference type="SAM" id="Phobius"/>
    </source>
</evidence>
<reference evidence="3" key="2">
    <citation type="journal article" date="2023" name="MicrobiologyOpen">
        <title>Genomics of the tumorigenes clade of the family Rhizobiaceae and description of Rhizobium rhododendri sp. nov.</title>
        <authorList>
            <person name="Kuzmanovic N."/>
            <person name="diCenzo G.C."/>
            <person name="Bunk B."/>
            <person name="Sproeer C."/>
            <person name="Fruehling A."/>
            <person name="Neumann-Schaal M."/>
            <person name="Overmann J."/>
            <person name="Smalla K."/>
        </authorList>
    </citation>
    <scope>NUCLEOTIDE SEQUENCE</scope>
    <source>
        <strain evidence="3">Rho-6.2</strain>
    </source>
</reference>
<keyword evidence="4" id="KW-1185">Reference proteome</keyword>